<gene>
    <name evidence="3" type="ORF">R1sor_019802</name>
</gene>
<keyword evidence="4" id="KW-1185">Reference proteome</keyword>
<accession>A0ABD3IHC8</accession>
<comment type="caution">
    <text evidence="3">The sequence shown here is derived from an EMBL/GenBank/DDBJ whole genome shotgun (WGS) entry which is preliminary data.</text>
</comment>
<dbReference type="InterPro" id="IPR050734">
    <property type="entry name" value="PIH1/Kintoun_subfamily"/>
</dbReference>
<feature type="domain" description="PIH1 N-terminal" evidence="2">
    <location>
        <begin position="69"/>
        <end position="151"/>
    </location>
</feature>
<evidence type="ECO:0000313" key="3">
    <source>
        <dbReference type="EMBL" id="KAL3701780.1"/>
    </source>
</evidence>
<evidence type="ECO:0000256" key="1">
    <source>
        <dbReference type="ARBA" id="ARBA00008511"/>
    </source>
</evidence>
<sequence length="175" mass="19669">MRIEEVEEEPPRKDEKLESALKMLKSYVKARDEGVAPKNADLEDLLGAMKQQEGCPQNINLPKVGTDRSNSETIIPKPFFVVKSMTSKDEKIFINICGSLKIPAPAEWEEGIPPEVEEALKANKENESLLDMPSLRFPVSCSDPVTSTDHGDDLIILVYSAELQPIKFWQLKMLK</sequence>
<organism evidence="3 4">
    <name type="scientific">Riccia sorocarpa</name>
    <dbReference type="NCBI Taxonomy" id="122646"/>
    <lineage>
        <taxon>Eukaryota</taxon>
        <taxon>Viridiplantae</taxon>
        <taxon>Streptophyta</taxon>
        <taxon>Embryophyta</taxon>
        <taxon>Marchantiophyta</taxon>
        <taxon>Marchantiopsida</taxon>
        <taxon>Marchantiidae</taxon>
        <taxon>Marchantiales</taxon>
        <taxon>Ricciaceae</taxon>
        <taxon>Riccia</taxon>
    </lineage>
</organism>
<dbReference type="PANTHER" id="PTHR22997:SF11">
    <property type="entry name" value="PIH1 N-TERMINAL DOMAIN-CONTAINING PROTEIN"/>
    <property type="match status" value="1"/>
</dbReference>
<name>A0ABD3IHC8_9MARC</name>
<protein>
    <recommendedName>
        <fullName evidence="2">PIH1 N-terminal domain-containing protein</fullName>
    </recommendedName>
</protein>
<evidence type="ECO:0000259" key="2">
    <source>
        <dbReference type="Pfam" id="PF08190"/>
    </source>
</evidence>
<reference evidence="3 4" key="1">
    <citation type="submission" date="2024-09" db="EMBL/GenBank/DDBJ databases">
        <title>Chromosome-scale assembly of Riccia sorocarpa.</title>
        <authorList>
            <person name="Paukszto L."/>
        </authorList>
    </citation>
    <scope>NUCLEOTIDE SEQUENCE [LARGE SCALE GENOMIC DNA]</scope>
    <source>
        <strain evidence="3">LP-2024</strain>
        <tissue evidence="3">Aerial parts of the thallus</tissue>
    </source>
</reference>
<dbReference type="AlphaFoldDB" id="A0ABD3IHC8"/>
<dbReference type="EMBL" id="JBJQOH010000001">
    <property type="protein sequence ID" value="KAL3701780.1"/>
    <property type="molecule type" value="Genomic_DNA"/>
</dbReference>
<proteinExistence type="inferred from homology"/>
<comment type="similarity">
    <text evidence="1">Belongs to the PIH1 family.</text>
</comment>
<dbReference type="Proteomes" id="UP001633002">
    <property type="component" value="Unassembled WGS sequence"/>
</dbReference>
<evidence type="ECO:0000313" key="4">
    <source>
        <dbReference type="Proteomes" id="UP001633002"/>
    </source>
</evidence>
<dbReference type="PANTHER" id="PTHR22997">
    <property type="entry name" value="PIH1 DOMAIN-CONTAINING PROTEIN 1"/>
    <property type="match status" value="1"/>
</dbReference>
<dbReference type="InterPro" id="IPR012981">
    <property type="entry name" value="PIH1_N"/>
</dbReference>
<dbReference type="Pfam" id="PF08190">
    <property type="entry name" value="PIH1"/>
    <property type="match status" value="1"/>
</dbReference>